<evidence type="ECO:0000256" key="3">
    <source>
        <dbReference type="ARBA" id="ARBA00022729"/>
    </source>
</evidence>
<evidence type="ECO:0000259" key="10">
    <source>
        <dbReference type="PROSITE" id="PS51352"/>
    </source>
</evidence>
<dbReference type="PIRSF" id="PIRSF001488">
    <property type="entry name" value="Tdi_protein"/>
    <property type="match status" value="1"/>
</dbReference>
<dbReference type="AlphaFoldDB" id="A0A5Q2QAU8"/>
<dbReference type="OrthoDB" id="9784896at2"/>
<dbReference type="InterPro" id="IPR050824">
    <property type="entry name" value="Thiol_disulfide_DsbA"/>
</dbReference>
<dbReference type="Pfam" id="PF01323">
    <property type="entry name" value="DSBA"/>
    <property type="match status" value="1"/>
</dbReference>
<comment type="subcellular location">
    <subcellularLocation>
        <location evidence="1 7">Periplasm</location>
    </subcellularLocation>
</comment>
<dbReference type="EMBL" id="CP045871">
    <property type="protein sequence ID" value="QGG79186.1"/>
    <property type="molecule type" value="Genomic_DNA"/>
</dbReference>
<protein>
    <recommendedName>
        <fullName evidence="7">Thiol:disulfide interchange protein</fullName>
    </recommendedName>
</protein>
<dbReference type="InterPro" id="IPR017937">
    <property type="entry name" value="Thioredoxin_CS"/>
</dbReference>
<dbReference type="Proteomes" id="UP000388235">
    <property type="component" value="Chromosome"/>
</dbReference>
<feature type="signal peptide" evidence="9">
    <location>
        <begin position="1"/>
        <end position="20"/>
    </location>
</feature>
<feature type="disulfide bond" description="Redox-active" evidence="8">
    <location>
        <begin position="54"/>
        <end position="57"/>
    </location>
</feature>
<evidence type="ECO:0000256" key="9">
    <source>
        <dbReference type="SAM" id="SignalP"/>
    </source>
</evidence>
<dbReference type="InterPro" id="IPR023205">
    <property type="entry name" value="DsbA/DsbL"/>
</dbReference>
<keyword evidence="5 7" id="KW-1015">Disulfide bond</keyword>
<proteinExistence type="inferred from homology"/>
<dbReference type="InterPro" id="IPR013766">
    <property type="entry name" value="Thioredoxin_domain"/>
</dbReference>
<dbReference type="RefSeq" id="WP_153712690.1">
    <property type="nucleotide sequence ID" value="NZ_CP045871.1"/>
</dbReference>
<dbReference type="SUPFAM" id="SSF52833">
    <property type="entry name" value="Thioredoxin-like"/>
    <property type="match status" value="1"/>
</dbReference>
<evidence type="ECO:0000256" key="5">
    <source>
        <dbReference type="ARBA" id="ARBA00023157"/>
    </source>
</evidence>
<keyword evidence="3 9" id="KW-0732">Signal</keyword>
<dbReference type="PANTHER" id="PTHR35891">
    <property type="entry name" value="THIOL:DISULFIDE INTERCHANGE PROTEIN DSBA"/>
    <property type="match status" value="1"/>
</dbReference>
<evidence type="ECO:0000256" key="6">
    <source>
        <dbReference type="ARBA" id="ARBA00023284"/>
    </source>
</evidence>
<feature type="domain" description="Thioredoxin" evidence="10">
    <location>
        <begin position="9"/>
        <end position="201"/>
    </location>
</feature>
<evidence type="ECO:0000256" key="8">
    <source>
        <dbReference type="PIRSR" id="PIRSR001488-1"/>
    </source>
</evidence>
<accession>A0A5Q2QAU8</accession>
<sequence length="207" mass="23235">MKWLMAVLASVSLCVSTAQAADFVEGQHYQALPFAVKTRDPAVVEVVELFWYGCPHCFRLEPAVDSWKAAMPAGVSFEQVPAVLGRSWEPHARAFWTAKALGVQDQVHQPIFNAIHLERERLVREDDVRELFARYGVDESAFNAQWRSFGVESRLKQTESRINAYGITGVPAFIVNGKYRVTETTAGGQAALFDVINYLIQQEQAQM</sequence>
<organism evidence="11 12">
    <name type="scientific">Litorivicinus lipolyticus</name>
    <dbReference type="NCBI Taxonomy" id="418701"/>
    <lineage>
        <taxon>Bacteria</taxon>
        <taxon>Pseudomonadati</taxon>
        <taxon>Pseudomonadota</taxon>
        <taxon>Gammaproteobacteria</taxon>
        <taxon>Oceanospirillales</taxon>
        <taxon>Litorivicinaceae</taxon>
        <taxon>Litorivicinus</taxon>
    </lineage>
</organism>
<keyword evidence="4 7" id="KW-0574">Periplasm</keyword>
<keyword evidence="6" id="KW-0676">Redox-active center</keyword>
<dbReference type="GO" id="GO:0042597">
    <property type="term" value="C:periplasmic space"/>
    <property type="evidence" value="ECO:0007669"/>
    <property type="project" value="UniProtKB-SubCell"/>
</dbReference>
<name>A0A5Q2QAU8_9GAMM</name>
<evidence type="ECO:0000256" key="7">
    <source>
        <dbReference type="PIRNR" id="PIRNR001488"/>
    </source>
</evidence>
<evidence type="ECO:0000313" key="12">
    <source>
        <dbReference type="Proteomes" id="UP000388235"/>
    </source>
</evidence>
<dbReference type="GO" id="GO:0015036">
    <property type="term" value="F:disulfide oxidoreductase activity"/>
    <property type="evidence" value="ECO:0007669"/>
    <property type="project" value="UniProtKB-ARBA"/>
</dbReference>
<evidence type="ECO:0000256" key="2">
    <source>
        <dbReference type="ARBA" id="ARBA00005791"/>
    </source>
</evidence>
<feature type="chain" id="PRO_5024367676" description="Thiol:disulfide interchange protein" evidence="9">
    <location>
        <begin position="21"/>
        <end position="207"/>
    </location>
</feature>
<dbReference type="PROSITE" id="PS51352">
    <property type="entry name" value="THIOREDOXIN_2"/>
    <property type="match status" value="1"/>
</dbReference>
<evidence type="ECO:0000313" key="11">
    <source>
        <dbReference type="EMBL" id="QGG79186.1"/>
    </source>
</evidence>
<dbReference type="Gene3D" id="3.40.30.10">
    <property type="entry name" value="Glutaredoxin"/>
    <property type="match status" value="1"/>
</dbReference>
<dbReference type="CDD" id="cd03019">
    <property type="entry name" value="DsbA_DsbA"/>
    <property type="match status" value="1"/>
</dbReference>
<evidence type="ECO:0000256" key="1">
    <source>
        <dbReference type="ARBA" id="ARBA00004418"/>
    </source>
</evidence>
<dbReference type="KEGG" id="llp:GH975_00870"/>
<comment type="similarity">
    <text evidence="2">Belongs to the thioredoxin family. DsbA subfamily.</text>
</comment>
<evidence type="ECO:0000256" key="4">
    <source>
        <dbReference type="ARBA" id="ARBA00022764"/>
    </source>
</evidence>
<dbReference type="InterPro" id="IPR036249">
    <property type="entry name" value="Thioredoxin-like_sf"/>
</dbReference>
<dbReference type="PANTHER" id="PTHR35891:SF2">
    <property type="entry name" value="THIOL:DISULFIDE INTERCHANGE PROTEIN DSBA"/>
    <property type="match status" value="1"/>
</dbReference>
<gene>
    <name evidence="11" type="ORF">GH975_00870</name>
</gene>
<keyword evidence="12" id="KW-1185">Reference proteome</keyword>
<reference evidence="11 12" key="1">
    <citation type="submission" date="2019-11" db="EMBL/GenBank/DDBJ databases">
        <authorList>
            <person name="Khan S.A."/>
            <person name="Jeon C.O."/>
            <person name="Chun B.H."/>
        </authorList>
    </citation>
    <scope>NUCLEOTIDE SEQUENCE [LARGE SCALE GENOMIC DNA]</scope>
    <source>
        <strain evidence="11 12">IMCC 1097</strain>
    </source>
</reference>
<dbReference type="PROSITE" id="PS00194">
    <property type="entry name" value="THIOREDOXIN_1"/>
    <property type="match status" value="1"/>
</dbReference>
<dbReference type="InterPro" id="IPR001853">
    <property type="entry name" value="DSBA-like_thioredoxin_dom"/>
</dbReference>